<keyword evidence="3" id="KW-1185">Reference proteome</keyword>
<feature type="compositionally biased region" description="Basic residues" evidence="1">
    <location>
        <begin position="208"/>
        <end position="217"/>
    </location>
</feature>
<dbReference type="EMBL" id="CP072757">
    <property type="protein sequence ID" value="QUC21989.1"/>
    <property type="molecule type" value="Genomic_DNA"/>
</dbReference>
<evidence type="ECO:0000256" key="1">
    <source>
        <dbReference type="SAM" id="MobiDB-lite"/>
    </source>
</evidence>
<evidence type="ECO:0000313" key="2">
    <source>
        <dbReference type="EMBL" id="QUC21989.1"/>
    </source>
</evidence>
<reference evidence="2" key="1">
    <citation type="submission" date="2020-03" db="EMBL/GenBank/DDBJ databases">
        <title>A mixture of massive structural variations and highly conserved coding sequences in Ustilaginoidea virens genome.</title>
        <authorList>
            <person name="Zhang K."/>
            <person name="Zhao Z."/>
            <person name="Zhang Z."/>
            <person name="Li Y."/>
            <person name="Hsiang T."/>
            <person name="Sun W."/>
        </authorList>
    </citation>
    <scope>NUCLEOTIDE SEQUENCE</scope>
    <source>
        <strain evidence="2">UV-8b</strain>
    </source>
</reference>
<dbReference type="GeneID" id="66067007"/>
<name>A0A8E5HVI0_USTVR</name>
<dbReference type="AlphaFoldDB" id="A0A8E5HVI0"/>
<feature type="compositionally biased region" description="Basic and acidic residues" evidence="1">
    <location>
        <begin position="42"/>
        <end position="53"/>
    </location>
</feature>
<accession>A0A8E5HVI0</accession>
<feature type="region of interest" description="Disordered" evidence="1">
    <location>
        <begin position="41"/>
        <end position="106"/>
    </location>
</feature>
<dbReference type="RefSeq" id="XP_042999662.1">
    <property type="nucleotide sequence ID" value="XM_043143727.1"/>
</dbReference>
<proteinExistence type="predicted"/>
<sequence length="253" mass="27780">MSKGWMELARRSLVRLCLPGGGGGGWRLAVGDDSAECANVARKREREETEKSRSRGGNAWMQAPAPAHRAAEHARGGNTGNLNRRKKSSSFERGSKAGSKAGRQAQIRTVQRALDVAVWPRCGPGWLGWWMADVDDDDDDDDDPGWRQRLAGWPWLGMAVRQAQPPVSRGAPSPAEPKPCRAHLPCWALANSVQRSLRQHPQPTARQGKARQGKARQGKFITTRPTQHSRAHDGDACSRLSAGWGFSVPAWCR</sequence>
<dbReference type="KEGG" id="uvi:66067007"/>
<organism evidence="2 3">
    <name type="scientific">Ustilaginoidea virens</name>
    <name type="common">Rice false smut fungus</name>
    <name type="synonym">Villosiclava virens</name>
    <dbReference type="NCBI Taxonomy" id="1159556"/>
    <lineage>
        <taxon>Eukaryota</taxon>
        <taxon>Fungi</taxon>
        <taxon>Dikarya</taxon>
        <taxon>Ascomycota</taxon>
        <taxon>Pezizomycotina</taxon>
        <taxon>Sordariomycetes</taxon>
        <taxon>Hypocreomycetidae</taxon>
        <taxon>Hypocreales</taxon>
        <taxon>Clavicipitaceae</taxon>
        <taxon>Ustilaginoidea</taxon>
    </lineage>
</organism>
<protein>
    <submittedName>
        <fullName evidence="2">Uncharacterized protein</fullName>
    </submittedName>
</protein>
<gene>
    <name evidence="2" type="ORF">UV8b_06230</name>
</gene>
<feature type="region of interest" description="Disordered" evidence="1">
    <location>
        <begin position="199"/>
        <end position="234"/>
    </location>
</feature>
<dbReference type="Proteomes" id="UP000027002">
    <property type="component" value="Chromosome 5"/>
</dbReference>
<evidence type="ECO:0000313" key="3">
    <source>
        <dbReference type="Proteomes" id="UP000027002"/>
    </source>
</evidence>